<sequence>MTQHKGDMLPILNIESFSRDEIDFHYVNDFRNHIATHQDQVTEPHKHDFFLFVLFTRGNGFHEIDFDRYEICPGSLFVICPGQTHSWTVSDDIDGYILFHAADQVFNKGSFPTGATTGFNQFSHLLLNTEELQRQEQLFQNLLQEYRGDNMFRNKMLVALIQVLHVEVLRIGYANSHKDTKENYRRIQQYNELITLIETHFITEKRPAFYADKMNFSIKHLNRITNQVIGKSTSQLIYERISVEAKRMLVHSDKTIKEIAYSLGFEDSAYFSRFFRKENNSTPKQFRQKYLGTV</sequence>
<accession>A0ABP3Y197</accession>
<protein>
    <submittedName>
        <fullName evidence="5">Helix-turn-helix domain-containing protein</fullName>
    </submittedName>
</protein>
<feature type="domain" description="HTH araC/xylS-type" evidence="4">
    <location>
        <begin position="191"/>
        <end position="289"/>
    </location>
</feature>
<evidence type="ECO:0000259" key="4">
    <source>
        <dbReference type="PROSITE" id="PS01124"/>
    </source>
</evidence>
<keyword evidence="2" id="KW-0238">DNA-binding</keyword>
<dbReference type="PANTHER" id="PTHR43280:SF32">
    <property type="entry name" value="TRANSCRIPTIONAL REGULATORY PROTEIN"/>
    <property type="match status" value="1"/>
</dbReference>
<organism evidence="5 6">
    <name type="scientific">Wandonia haliotis</name>
    <dbReference type="NCBI Taxonomy" id="574963"/>
    <lineage>
        <taxon>Bacteria</taxon>
        <taxon>Pseudomonadati</taxon>
        <taxon>Bacteroidota</taxon>
        <taxon>Flavobacteriia</taxon>
        <taxon>Flavobacteriales</taxon>
        <taxon>Crocinitomicaceae</taxon>
        <taxon>Wandonia</taxon>
    </lineage>
</organism>
<dbReference type="InterPro" id="IPR003313">
    <property type="entry name" value="AraC-bd"/>
</dbReference>
<dbReference type="EMBL" id="BAAAFH010000003">
    <property type="protein sequence ID" value="GAA0873879.1"/>
    <property type="molecule type" value="Genomic_DNA"/>
</dbReference>
<name>A0ABP3Y197_9FLAO</name>
<dbReference type="InterPro" id="IPR018060">
    <property type="entry name" value="HTH_AraC"/>
</dbReference>
<dbReference type="InterPro" id="IPR014710">
    <property type="entry name" value="RmlC-like_jellyroll"/>
</dbReference>
<evidence type="ECO:0000313" key="5">
    <source>
        <dbReference type="EMBL" id="GAA0873879.1"/>
    </source>
</evidence>
<dbReference type="Gene3D" id="1.10.10.60">
    <property type="entry name" value="Homeodomain-like"/>
    <property type="match status" value="1"/>
</dbReference>
<dbReference type="RefSeq" id="WP_343784359.1">
    <property type="nucleotide sequence ID" value="NZ_BAAAFH010000003.1"/>
</dbReference>
<dbReference type="InterPro" id="IPR009057">
    <property type="entry name" value="Homeodomain-like_sf"/>
</dbReference>
<dbReference type="Pfam" id="PF12833">
    <property type="entry name" value="HTH_18"/>
    <property type="match status" value="1"/>
</dbReference>
<dbReference type="Pfam" id="PF02311">
    <property type="entry name" value="AraC_binding"/>
    <property type="match status" value="1"/>
</dbReference>
<keyword evidence="6" id="KW-1185">Reference proteome</keyword>
<evidence type="ECO:0000313" key="6">
    <source>
        <dbReference type="Proteomes" id="UP001501126"/>
    </source>
</evidence>
<reference evidence="6" key="1">
    <citation type="journal article" date="2019" name="Int. J. Syst. Evol. Microbiol.">
        <title>The Global Catalogue of Microorganisms (GCM) 10K type strain sequencing project: providing services to taxonomists for standard genome sequencing and annotation.</title>
        <authorList>
            <consortium name="The Broad Institute Genomics Platform"/>
            <consortium name="The Broad Institute Genome Sequencing Center for Infectious Disease"/>
            <person name="Wu L."/>
            <person name="Ma J."/>
        </authorList>
    </citation>
    <scope>NUCLEOTIDE SEQUENCE [LARGE SCALE GENOMIC DNA]</scope>
    <source>
        <strain evidence="6">JCM 16083</strain>
    </source>
</reference>
<gene>
    <name evidence="5" type="ORF">GCM10009118_02870</name>
</gene>
<dbReference type="InterPro" id="IPR037923">
    <property type="entry name" value="HTH-like"/>
</dbReference>
<comment type="caution">
    <text evidence="5">The sequence shown here is derived from an EMBL/GenBank/DDBJ whole genome shotgun (WGS) entry which is preliminary data.</text>
</comment>
<keyword evidence="3" id="KW-0804">Transcription</keyword>
<dbReference type="SMART" id="SM00342">
    <property type="entry name" value="HTH_ARAC"/>
    <property type="match status" value="1"/>
</dbReference>
<dbReference type="SUPFAM" id="SSF46689">
    <property type="entry name" value="Homeodomain-like"/>
    <property type="match status" value="1"/>
</dbReference>
<dbReference type="InterPro" id="IPR020449">
    <property type="entry name" value="Tscrpt_reg_AraC-type_HTH"/>
</dbReference>
<dbReference type="PRINTS" id="PR00032">
    <property type="entry name" value="HTHARAC"/>
</dbReference>
<dbReference type="SUPFAM" id="SSF51215">
    <property type="entry name" value="Regulatory protein AraC"/>
    <property type="match status" value="1"/>
</dbReference>
<keyword evidence="1" id="KW-0805">Transcription regulation</keyword>
<dbReference type="Proteomes" id="UP001501126">
    <property type="component" value="Unassembled WGS sequence"/>
</dbReference>
<evidence type="ECO:0000256" key="1">
    <source>
        <dbReference type="ARBA" id="ARBA00023015"/>
    </source>
</evidence>
<dbReference type="Gene3D" id="2.60.120.10">
    <property type="entry name" value="Jelly Rolls"/>
    <property type="match status" value="1"/>
</dbReference>
<evidence type="ECO:0000256" key="3">
    <source>
        <dbReference type="ARBA" id="ARBA00023163"/>
    </source>
</evidence>
<evidence type="ECO:0000256" key="2">
    <source>
        <dbReference type="ARBA" id="ARBA00023125"/>
    </source>
</evidence>
<dbReference type="PROSITE" id="PS01124">
    <property type="entry name" value="HTH_ARAC_FAMILY_2"/>
    <property type="match status" value="1"/>
</dbReference>
<proteinExistence type="predicted"/>
<dbReference type="PANTHER" id="PTHR43280">
    <property type="entry name" value="ARAC-FAMILY TRANSCRIPTIONAL REGULATOR"/>
    <property type="match status" value="1"/>
</dbReference>